<keyword evidence="1" id="KW-0677">Repeat</keyword>
<evidence type="ECO:0000256" key="2">
    <source>
        <dbReference type="SAM" id="SignalP"/>
    </source>
</evidence>
<dbReference type="Gene3D" id="3.10.50.10">
    <property type="match status" value="1"/>
</dbReference>
<dbReference type="Proteomes" id="UP000760668">
    <property type="component" value="Unassembled WGS sequence"/>
</dbReference>
<dbReference type="InterPro" id="IPR001119">
    <property type="entry name" value="SLH_dom"/>
</dbReference>
<feature type="domain" description="SLH" evidence="3">
    <location>
        <begin position="25"/>
        <end position="85"/>
    </location>
</feature>
<reference evidence="4" key="1">
    <citation type="journal article" date="2021" name="PeerJ">
        <title>Extensive microbial diversity within the chicken gut microbiome revealed by metagenomics and culture.</title>
        <authorList>
            <person name="Gilroy R."/>
            <person name="Ravi A."/>
            <person name="Getino M."/>
            <person name="Pursley I."/>
            <person name="Horton D.L."/>
            <person name="Alikhan N.F."/>
            <person name="Baker D."/>
            <person name="Gharbi K."/>
            <person name="Hall N."/>
            <person name="Watson M."/>
            <person name="Adriaenssens E.M."/>
            <person name="Foster-Nyarko E."/>
            <person name="Jarju S."/>
            <person name="Secka A."/>
            <person name="Antonio M."/>
            <person name="Oren A."/>
            <person name="Chaudhuri R.R."/>
            <person name="La Ragione R."/>
            <person name="Hildebrand F."/>
            <person name="Pallen M.J."/>
        </authorList>
    </citation>
    <scope>NUCLEOTIDE SEQUENCE</scope>
    <source>
        <strain evidence="4">CHK179-5677</strain>
    </source>
</reference>
<accession>A0A921MPE0</accession>
<evidence type="ECO:0000259" key="3">
    <source>
        <dbReference type="PROSITE" id="PS51272"/>
    </source>
</evidence>
<dbReference type="SUPFAM" id="SSF51445">
    <property type="entry name" value="(Trans)glycosidases"/>
    <property type="match status" value="1"/>
</dbReference>
<dbReference type="RefSeq" id="WP_295368301.1">
    <property type="nucleotide sequence ID" value="NZ_DYUC01000112.1"/>
</dbReference>
<dbReference type="PROSITE" id="PS51272">
    <property type="entry name" value="SLH"/>
    <property type="match status" value="2"/>
</dbReference>
<dbReference type="InterPro" id="IPR011583">
    <property type="entry name" value="Chitinase_II/V-like_cat"/>
</dbReference>
<dbReference type="GO" id="GO:0008061">
    <property type="term" value="F:chitin binding"/>
    <property type="evidence" value="ECO:0007669"/>
    <property type="project" value="InterPro"/>
</dbReference>
<evidence type="ECO:0000313" key="5">
    <source>
        <dbReference type="Proteomes" id="UP000760668"/>
    </source>
</evidence>
<evidence type="ECO:0000313" key="4">
    <source>
        <dbReference type="EMBL" id="HJG87619.1"/>
    </source>
</evidence>
<name>A0A921MPE0_9FIRM</name>
<dbReference type="AlphaFoldDB" id="A0A921MPE0"/>
<dbReference type="GO" id="GO:0005975">
    <property type="term" value="P:carbohydrate metabolic process"/>
    <property type="evidence" value="ECO:0007669"/>
    <property type="project" value="InterPro"/>
</dbReference>
<reference evidence="4" key="2">
    <citation type="submission" date="2021-09" db="EMBL/GenBank/DDBJ databases">
        <authorList>
            <person name="Gilroy R."/>
        </authorList>
    </citation>
    <scope>NUCLEOTIDE SEQUENCE</scope>
    <source>
        <strain evidence="4">CHK179-5677</strain>
    </source>
</reference>
<dbReference type="PANTHER" id="PTHR46066:SF2">
    <property type="entry name" value="CHITINASE DOMAIN-CONTAINING PROTEIN 1"/>
    <property type="match status" value="1"/>
</dbReference>
<keyword evidence="2" id="KW-0732">Signal</keyword>
<dbReference type="Gene3D" id="3.20.20.80">
    <property type="entry name" value="Glycosidases"/>
    <property type="match status" value="1"/>
</dbReference>
<dbReference type="PANTHER" id="PTHR46066">
    <property type="entry name" value="CHITINASE DOMAIN-CONTAINING PROTEIN 1 FAMILY MEMBER"/>
    <property type="match status" value="1"/>
</dbReference>
<feature type="domain" description="SLH" evidence="3">
    <location>
        <begin position="86"/>
        <end position="147"/>
    </location>
</feature>
<proteinExistence type="predicted"/>
<comment type="caution">
    <text evidence="4">The sequence shown here is derived from an EMBL/GenBank/DDBJ whole genome shotgun (WGS) entry which is preliminary data.</text>
</comment>
<dbReference type="InterPro" id="IPR017853">
    <property type="entry name" value="GH"/>
</dbReference>
<gene>
    <name evidence="4" type="ORF">K8V01_11485</name>
</gene>
<organism evidence="4 5">
    <name type="scientific">Pseudoflavonifractor capillosus</name>
    <dbReference type="NCBI Taxonomy" id="106588"/>
    <lineage>
        <taxon>Bacteria</taxon>
        <taxon>Bacillati</taxon>
        <taxon>Bacillota</taxon>
        <taxon>Clostridia</taxon>
        <taxon>Eubacteriales</taxon>
        <taxon>Oscillospiraceae</taxon>
        <taxon>Pseudoflavonifractor</taxon>
    </lineage>
</organism>
<dbReference type="Pfam" id="PF00395">
    <property type="entry name" value="SLH"/>
    <property type="match status" value="2"/>
</dbReference>
<feature type="signal peptide" evidence="2">
    <location>
        <begin position="1"/>
        <end position="25"/>
    </location>
</feature>
<feature type="chain" id="PRO_5037195527" evidence="2">
    <location>
        <begin position="26"/>
        <end position="545"/>
    </location>
</feature>
<dbReference type="SMART" id="SM00636">
    <property type="entry name" value="Glyco_18"/>
    <property type="match status" value="1"/>
</dbReference>
<protein>
    <submittedName>
        <fullName evidence="4">S-layer homology domain-containing protein</fullName>
    </submittedName>
</protein>
<dbReference type="InterPro" id="IPR001223">
    <property type="entry name" value="Glyco_hydro18_cat"/>
</dbReference>
<dbReference type="Pfam" id="PF00704">
    <property type="entry name" value="Glyco_hydro_18"/>
    <property type="match status" value="1"/>
</dbReference>
<dbReference type="InterPro" id="IPR029070">
    <property type="entry name" value="Chitinase_insertion_sf"/>
</dbReference>
<dbReference type="EMBL" id="DYUC01000112">
    <property type="protein sequence ID" value="HJG87619.1"/>
    <property type="molecule type" value="Genomic_DNA"/>
</dbReference>
<evidence type="ECO:0000256" key="1">
    <source>
        <dbReference type="ARBA" id="ARBA00022737"/>
    </source>
</evidence>
<sequence length="545" mass="58908">MKHRVAAVFLTVCLLLSLLAVPAAAAGRYSDVPEGDWAAEVIEKATEYGLIQGKGDGTFGYGEYMNRASFVTVLCRMFGWEMVSPEKPSFSDCPPGEWYYSAVETALANGAIDSGLYFRPDDDISRQDMAVMLVRALGYENLALTQASAELPFADVTENRGYLALAYEFGVINGVAQADGSLLFLPGHSSTRQEAAAMLVRVYEKYHADIEFLHGFYAMSSYGQIDMAGEMDAVSLGWARMSLDESGTPYVNQSASGGNEWAVPQGAELATDALEEAGVDCNLSVYAAGSDLTAILSAGNRQTAVEQLVRAAGEYAGLTIDFEGLGASLRTPFTQFMTALRAALPEEKALWVCVQPDEWYGGYDYRALGEICGKVILMAHDYQDTNLPQGWVGTSQTRNAPAPLNKVYEALVSITDPDTGVADKSKIVLAVSITSVGLKVDQNGLLASTDIYTPAPDTLAARMKQSDAVRTWDAAAATPYLTYSADGEYYKVWYEDAQSIMAKANLAHMFGVDGLSIWRLGIIPNYADAQSYDVWSAVQTQRAGE</sequence>